<name>A0A9W9GQG2_9EURO</name>
<reference evidence="1" key="2">
    <citation type="journal article" date="2023" name="IMA Fungus">
        <title>Comparative genomic study of the Penicillium genus elucidates a diverse pangenome and 15 lateral gene transfer events.</title>
        <authorList>
            <person name="Petersen C."/>
            <person name="Sorensen T."/>
            <person name="Nielsen M.R."/>
            <person name="Sondergaard T.E."/>
            <person name="Sorensen J.L."/>
            <person name="Fitzpatrick D.A."/>
            <person name="Frisvad J.C."/>
            <person name="Nielsen K.L."/>
        </authorList>
    </citation>
    <scope>NUCLEOTIDE SEQUENCE</scope>
    <source>
        <strain evidence="1">IBT 21472</strain>
    </source>
</reference>
<dbReference type="PANTHER" id="PTHR28037">
    <property type="entry name" value="ALCOHOL O-ACETYLTRANSFERASE 1-RELATED"/>
    <property type="match status" value="1"/>
</dbReference>
<gene>
    <name evidence="1" type="ORF">N7476_001174</name>
</gene>
<evidence type="ECO:0008006" key="3">
    <source>
        <dbReference type="Google" id="ProtNLM"/>
    </source>
</evidence>
<dbReference type="Proteomes" id="UP001147746">
    <property type="component" value="Unassembled WGS sequence"/>
</dbReference>
<protein>
    <recommendedName>
        <fullName evidence="3">Alcohol acetyltransferase</fullName>
    </recommendedName>
</protein>
<dbReference type="GO" id="GO:0008080">
    <property type="term" value="F:N-acetyltransferase activity"/>
    <property type="evidence" value="ECO:0007669"/>
    <property type="project" value="TreeGrafter"/>
</dbReference>
<evidence type="ECO:0000313" key="1">
    <source>
        <dbReference type="EMBL" id="KAJ5331391.1"/>
    </source>
</evidence>
<organism evidence="1 2">
    <name type="scientific">Penicillium atrosanguineum</name>
    <dbReference type="NCBI Taxonomy" id="1132637"/>
    <lineage>
        <taxon>Eukaryota</taxon>
        <taxon>Fungi</taxon>
        <taxon>Dikarya</taxon>
        <taxon>Ascomycota</taxon>
        <taxon>Pezizomycotina</taxon>
        <taxon>Eurotiomycetes</taxon>
        <taxon>Eurotiomycetidae</taxon>
        <taxon>Eurotiales</taxon>
        <taxon>Aspergillaceae</taxon>
        <taxon>Penicillium</taxon>
    </lineage>
</organism>
<dbReference type="InterPro" id="IPR010828">
    <property type="entry name" value="Atf2/Sli1-like"/>
</dbReference>
<sequence length="496" mass="54955">MGPAPIFITALTAKVIVESTTNMSQPTTFLRFASPNERRTISREDVGYYNALIIAAVYEIAGEDVDVTSTQSFISPLKYCIQEHPFLSVIVKDKHTENPAFEGASSMNLEDHILIVHDETSDEITAFQNILPPILDRPWTADVPPWRIVVLPLASHDSKVKRCFIVFSFSHTLGDGMVGLTFHRTFLNAWQKNTIADEKESFLVTPPAQVLTAPFDTPEKLPISWKFLLAPLLAVYLPDFLNNLFGLRPAVSPVDDGTWTGAPIFVNPNTTTRLRILEIEAPLVKNALQAARSHDAKLTATMHLLIARALSQAFTDPKITNFVSGTAVDMRSSVGIPAYTWGLYVNGHYEAHSRIHEIGPEFSDEMWASASSITKRLAECHVRLHDQAIGLLRYVPSIRKWIQGKVGHARDCSFEFSNLLAFDGGRNPDCNISKMVFSRPANPISAPMDFNVISCKGSSLICTISWQAGAWGVPVEEERVLVDGICSSLRQGFEAF</sequence>
<proteinExistence type="predicted"/>
<keyword evidence="2" id="KW-1185">Reference proteome</keyword>
<dbReference type="Pfam" id="PF07247">
    <property type="entry name" value="AATase"/>
    <property type="match status" value="1"/>
</dbReference>
<dbReference type="InterPro" id="IPR052058">
    <property type="entry name" value="Alcohol_O-acetyltransferase"/>
</dbReference>
<evidence type="ECO:0000313" key="2">
    <source>
        <dbReference type="Proteomes" id="UP001147746"/>
    </source>
</evidence>
<dbReference type="AlphaFoldDB" id="A0A9W9GQG2"/>
<comment type="caution">
    <text evidence="1">The sequence shown here is derived from an EMBL/GenBank/DDBJ whole genome shotgun (WGS) entry which is preliminary data.</text>
</comment>
<dbReference type="PANTHER" id="PTHR28037:SF1">
    <property type="entry name" value="ALCOHOL O-ACETYLTRANSFERASE 1-RELATED"/>
    <property type="match status" value="1"/>
</dbReference>
<dbReference type="OrthoDB" id="2150604at2759"/>
<reference evidence="1" key="1">
    <citation type="submission" date="2022-12" db="EMBL/GenBank/DDBJ databases">
        <authorList>
            <person name="Petersen C."/>
        </authorList>
    </citation>
    <scope>NUCLEOTIDE SEQUENCE</scope>
    <source>
        <strain evidence="1">IBT 21472</strain>
    </source>
</reference>
<dbReference type="EMBL" id="JAPZBO010000001">
    <property type="protein sequence ID" value="KAJ5331391.1"/>
    <property type="molecule type" value="Genomic_DNA"/>
</dbReference>
<accession>A0A9W9GQG2</accession>